<reference evidence="2" key="1">
    <citation type="submission" date="2010-09" db="EMBL/GenBank/DDBJ databases">
        <authorList>
            <person name="Daugherty S.C."/>
            <person name="Kilian M."/>
            <person name="Tettelin H."/>
        </authorList>
    </citation>
    <scope>NUCLEOTIDE SEQUENCE [LARGE SCALE GENOMIC DNA]</scope>
    <source>
        <strain evidence="2">SK1302</strain>
    </source>
</reference>
<keyword evidence="1" id="KW-1133">Transmembrane helix</keyword>
<gene>
    <name evidence="2" type="ORF">SIN_1442</name>
</gene>
<evidence type="ECO:0000256" key="1">
    <source>
        <dbReference type="SAM" id="Phobius"/>
    </source>
</evidence>
<proteinExistence type="predicted"/>
<protein>
    <submittedName>
        <fullName evidence="2">Uncharacterized protein</fullName>
    </submittedName>
</protein>
<keyword evidence="1" id="KW-0812">Transmembrane</keyword>
<dbReference type="EMBL" id="AEDY01000086">
    <property type="protein sequence ID" value="EFO53836.1"/>
    <property type="molecule type" value="Genomic_DNA"/>
</dbReference>
<sequence>MILFFGILFGQLFESQIMYSTNFINIIFWLVVGYGLMICEKEKTFVTRK</sequence>
<name>A0ABN0B418_9STRE</name>
<accession>A0ABN0B418</accession>
<organism evidence="2">
    <name type="scientific">Streptococcus infantis SK1302</name>
    <dbReference type="NCBI Taxonomy" id="871237"/>
    <lineage>
        <taxon>Bacteria</taxon>
        <taxon>Bacillati</taxon>
        <taxon>Bacillota</taxon>
        <taxon>Bacilli</taxon>
        <taxon>Lactobacillales</taxon>
        <taxon>Streptococcaceae</taxon>
        <taxon>Streptococcus</taxon>
    </lineage>
</organism>
<comment type="caution">
    <text evidence="2">The sequence shown here is derived from an EMBL/GenBank/DDBJ whole genome shotgun (WGS) entry which is preliminary data.</text>
</comment>
<feature type="transmembrane region" description="Helical" evidence="1">
    <location>
        <begin position="17"/>
        <end position="39"/>
    </location>
</feature>
<keyword evidence="1" id="KW-0472">Membrane</keyword>
<evidence type="ECO:0000313" key="2">
    <source>
        <dbReference type="EMBL" id="EFO53836.1"/>
    </source>
</evidence>